<name>A0A8X6Q9W2_NEPPI</name>
<reference evidence="1" key="1">
    <citation type="submission" date="2020-08" db="EMBL/GenBank/DDBJ databases">
        <title>Multicomponent nature underlies the extraordinary mechanical properties of spider dragline silk.</title>
        <authorList>
            <person name="Kono N."/>
            <person name="Nakamura H."/>
            <person name="Mori M."/>
            <person name="Yoshida Y."/>
            <person name="Ohtoshi R."/>
            <person name="Malay A.D."/>
            <person name="Moran D.A.P."/>
            <person name="Tomita M."/>
            <person name="Numata K."/>
            <person name="Arakawa K."/>
        </authorList>
    </citation>
    <scope>NUCLEOTIDE SEQUENCE</scope>
</reference>
<evidence type="ECO:0000313" key="2">
    <source>
        <dbReference type="Proteomes" id="UP000887013"/>
    </source>
</evidence>
<dbReference type="Proteomes" id="UP000887013">
    <property type="component" value="Unassembled WGS sequence"/>
</dbReference>
<sequence>MLVRLDIRIHIGYQEYYPIINLNCIEVTPCIESKADESTPCEFA</sequence>
<dbReference type="AlphaFoldDB" id="A0A8X6Q9W2"/>
<keyword evidence="2" id="KW-1185">Reference proteome</keyword>
<feature type="non-terminal residue" evidence="1">
    <location>
        <position position="44"/>
    </location>
</feature>
<comment type="caution">
    <text evidence="1">The sequence shown here is derived from an EMBL/GenBank/DDBJ whole genome shotgun (WGS) entry which is preliminary data.</text>
</comment>
<dbReference type="EMBL" id="BMAW01125975">
    <property type="protein sequence ID" value="GFU14833.1"/>
    <property type="molecule type" value="Genomic_DNA"/>
</dbReference>
<proteinExistence type="predicted"/>
<gene>
    <name evidence="1" type="ORF">NPIL_29781</name>
</gene>
<protein>
    <submittedName>
        <fullName evidence="1">Uncharacterized protein</fullName>
    </submittedName>
</protein>
<organism evidence="1 2">
    <name type="scientific">Nephila pilipes</name>
    <name type="common">Giant wood spider</name>
    <name type="synonym">Nephila maculata</name>
    <dbReference type="NCBI Taxonomy" id="299642"/>
    <lineage>
        <taxon>Eukaryota</taxon>
        <taxon>Metazoa</taxon>
        <taxon>Ecdysozoa</taxon>
        <taxon>Arthropoda</taxon>
        <taxon>Chelicerata</taxon>
        <taxon>Arachnida</taxon>
        <taxon>Araneae</taxon>
        <taxon>Araneomorphae</taxon>
        <taxon>Entelegynae</taxon>
        <taxon>Araneoidea</taxon>
        <taxon>Nephilidae</taxon>
        <taxon>Nephila</taxon>
    </lineage>
</organism>
<accession>A0A8X6Q9W2</accession>
<evidence type="ECO:0000313" key="1">
    <source>
        <dbReference type="EMBL" id="GFU14833.1"/>
    </source>
</evidence>